<proteinExistence type="predicted"/>
<comment type="caution">
    <text evidence="1">The sequence shown here is derived from an EMBL/GenBank/DDBJ whole genome shotgun (WGS) entry which is preliminary data.</text>
</comment>
<organism evidence="1 2">
    <name type="scientific">Ralstonia condita</name>
    <dbReference type="NCBI Taxonomy" id="3058600"/>
    <lineage>
        <taxon>Bacteria</taxon>
        <taxon>Pseudomonadati</taxon>
        <taxon>Pseudomonadota</taxon>
        <taxon>Betaproteobacteria</taxon>
        <taxon>Burkholderiales</taxon>
        <taxon>Burkholderiaceae</taxon>
        <taxon>Ralstonia</taxon>
    </lineage>
</organism>
<evidence type="ECO:0000313" key="1">
    <source>
        <dbReference type="EMBL" id="CAJ0776259.1"/>
    </source>
</evidence>
<protein>
    <submittedName>
        <fullName evidence="1">Uncharacterized protein</fullName>
    </submittedName>
</protein>
<dbReference type="EMBL" id="CATYWO010000001">
    <property type="protein sequence ID" value="CAJ0776259.1"/>
    <property type="molecule type" value="Genomic_DNA"/>
</dbReference>
<reference evidence="1 2" key="1">
    <citation type="submission" date="2023-07" db="EMBL/GenBank/DDBJ databases">
        <authorList>
            <person name="Peeters C."/>
        </authorList>
    </citation>
    <scope>NUCLEOTIDE SEQUENCE [LARGE SCALE GENOMIC DNA]</scope>
    <source>
        <strain evidence="1 2">LMG 7141</strain>
    </source>
</reference>
<keyword evidence="2" id="KW-1185">Reference proteome</keyword>
<sequence>MNEDRRIAFLVARDGMSATTAWVHRTMAIYRRALLDKGHYASGQQYRREFIAAYCVFKKWLETGSTE</sequence>
<dbReference type="Proteomes" id="UP001189616">
    <property type="component" value="Unassembled WGS sequence"/>
</dbReference>
<evidence type="ECO:0000313" key="2">
    <source>
        <dbReference type="Proteomes" id="UP001189616"/>
    </source>
</evidence>
<gene>
    <name evidence="1" type="ORF">LMG7141_00471</name>
</gene>
<accession>A0ABM9IY83</accession>
<dbReference type="RefSeq" id="WP_316654772.1">
    <property type="nucleotide sequence ID" value="NZ_CATYWO010000001.1"/>
</dbReference>
<name>A0ABM9IY83_9RALS</name>